<gene>
    <name evidence="6" type="primary">LOC136087167</name>
</gene>
<dbReference type="InterPro" id="IPR042847">
    <property type="entry name" value="EFC12"/>
</dbReference>
<dbReference type="SUPFAM" id="SSF47473">
    <property type="entry name" value="EF-hand"/>
    <property type="match status" value="1"/>
</dbReference>
<dbReference type="Proteomes" id="UP001652625">
    <property type="component" value="Chromosome 11"/>
</dbReference>
<evidence type="ECO:0000256" key="2">
    <source>
        <dbReference type="ARBA" id="ARBA00023223"/>
    </source>
</evidence>
<dbReference type="Gene3D" id="1.10.238.10">
    <property type="entry name" value="EF-hand"/>
    <property type="match status" value="1"/>
</dbReference>
<reference evidence="6" key="1">
    <citation type="submission" date="2025-08" db="UniProtKB">
        <authorList>
            <consortium name="RefSeq"/>
        </authorList>
    </citation>
    <scope>IDENTIFICATION</scope>
</reference>
<evidence type="ECO:0000259" key="4">
    <source>
        <dbReference type="PROSITE" id="PS50222"/>
    </source>
</evidence>
<dbReference type="PANTHER" id="PTHR47225:SF1">
    <property type="entry name" value="EF-HAND CALCIUM-BINDING DOMAIN-CONTAINING PROTEIN 12"/>
    <property type="match status" value="1"/>
</dbReference>
<organism evidence="5 6">
    <name type="scientific">Hydra vulgaris</name>
    <name type="common">Hydra</name>
    <name type="synonym">Hydra attenuata</name>
    <dbReference type="NCBI Taxonomy" id="6087"/>
    <lineage>
        <taxon>Eukaryota</taxon>
        <taxon>Metazoa</taxon>
        <taxon>Cnidaria</taxon>
        <taxon>Hydrozoa</taxon>
        <taxon>Hydroidolina</taxon>
        <taxon>Anthoathecata</taxon>
        <taxon>Aplanulata</taxon>
        <taxon>Hydridae</taxon>
        <taxon>Hydra</taxon>
    </lineage>
</organism>
<dbReference type="PANTHER" id="PTHR47225">
    <property type="entry name" value="EF-HAND CALCIUM-BINDING DOMAIN-CONTAINING PROTEIN 12"/>
    <property type="match status" value="1"/>
</dbReference>
<accession>A0ABM4CUY3</accession>
<evidence type="ECO:0000256" key="1">
    <source>
        <dbReference type="ARBA" id="ARBA00007828"/>
    </source>
</evidence>
<dbReference type="InterPro" id="IPR002048">
    <property type="entry name" value="EF_hand_dom"/>
</dbReference>
<evidence type="ECO:0000313" key="6">
    <source>
        <dbReference type="RefSeq" id="XP_065665740.1"/>
    </source>
</evidence>
<comment type="similarity">
    <text evidence="1">Belongs to the aequorin family.</text>
</comment>
<feature type="domain" description="EF-hand" evidence="4">
    <location>
        <begin position="155"/>
        <end position="190"/>
    </location>
</feature>
<dbReference type="PROSITE" id="PS50222">
    <property type="entry name" value="EF_HAND_2"/>
    <property type="match status" value="1"/>
</dbReference>
<proteinExistence type="inferred from homology"/>
<evidence type="ECO:0000313" key="5">
    <source>
        <dbReference type="Proteomes" id="UP001652625"/>
    </source>
</evidence>
<keyword evidence="2" id="KW-0455">Luminescence</keyword>
<keyword evidence="3" id="KW-0599">Photoprotein</keyword>
<keyword evidence="5" id="KW-1185">Reference proteome</keyword>
<dbReference type="InterPro" id="IPR011992">
    <property type="entry name" value="EF-hand-dom_pair"/>
</dbReference>
<protein>
    <submittedName>
        <fullName evidence="6">Uncharacterized protein LOC136087167</fullName>
    </submittedName>
</protein>
<dbReference type="GeneID" id="136087167"/>
<evidence type="ECO:0000256" key="3">
    <source>
        <dbReference type="ARBA" id="ARBA00023262"/>
    </source>
</evidence>
<dbReference type="RefSeq" id="XP_065665740.1">
    <property type="nucleotide sequence ID" value="XM_065809668.1"/>
</dbReference>
<name>A0ABM4CUY3_HYDVU</name>
<sequence length="452" mass="53466">MILRDLNKSFKYKAKTSRIFNRKRIYLAAQNFITEDDFQRKNDKNNILSEVNNLNSPNFLLKPEENFEKCENMSQWINKRKEFRISLNSNIKALLRNKLCKTELELLYLEKKNNKKCNKVDVIVREEPSLFKISLSPEPESKLIIISELVAFMKNKRMRMIDLFRSLEKNKNWSVSKENFKSALKKLKLPLNDLKIDEMVSVFVVDKFGNFNYKDFASQISFFKQMKISTSKKNQLYEEKTKKKIIKVNIEESNEKTNLNKKKTITENAHRIKEINRKPYYAENKFTIETSTSINNVQKTLKKNELTSPRIIERFQNNYIREEEKALSIRKQEYFQHSLEESKRCSELLASTGITLKYEVLKRALVPPDEFFNKKNPAPIKNKIRPACKTPLPRVAYIDLNSRAKNSQTMRIRKNCASPSIFWPQQHMEKLTICMDRKTPNDGKNSIFIQVR</sequence>